<sequence length="81" mass="9539">MNALGQYIKQQIEQQERHEQDLRIKFLSQLPENTFQAIYEECFGADEIDDCSGARYNGIYYSEWDIYLASHDRDSDAEVLL</sequence>
<reference evidence="2" key="1">
    <citation type="submission" date="2015-03" db="EMBL/GenBank/DDBJ databases">
        <authorList>
            <consortium name="Pathogen Informatics"/>
        </authorList>
    </citation>
    <scope>NUCLEOTIDE SEQUENCE [LARGE SCALE GENOMIC DNA]</scope>
    <source>
        <strain evidence="2">IP27925</strain>
    </source>
</reference>
<dbReference type="EMBL" id="CQEM01000033">
    <property type="protein sequence ID" value="CNL92174.1"/>
    <property type="molecule type" value="Genomic_DNA"/>
</dbReference>
<dbReference type="AlphaFoldDB" id="A0A0T9V137"/>
<dbReference type="Proteomes" id="UP000040088">
    <property type="component" value="Unassembled WGS sequence"/>
</dbReference>
<evidence type="ECO:0000313" key="1">
    <source>
        <dbReference type="EMBL" id="CNL92174.1"/>
    </source>
</evidence>
<gene>
    <name evidence="1" type="ORF">ERS008460_04108</name>
</gene>
<organism evidence="1 2">
    <name type="scientific">Yersinia aleksiciae</name>
    <dbReference type="NCBI Taxonomy" id="263819"/>
    <lineage>
        <taxon>Bacteria</taxon>
        <taxon>Pseudomonadati</taxon>
        <taxon>Pseudomonadota</taxon>
        <taxon>Gammaproteobacteria</taxon>
        <taxon>Enterobacterales</taxon>
        <taxon>Yersiniaceae</taxon>
        <taxon>Yersinia</taxon>
    </lineage>
</organism>
<proteinExistence type="predicted"/>
<name>A0A0T9V137_YERAE</name>
<protein>
    <submittedName>
        <fullName evidence="1">Uncharacterized protein</fullName>
    </submittedName>
</protein>
<accession>A0A0T9V137</accession>
<dbReference type="RefSeq" id="WP_050127265.1">
    <property type="nucleotide sequence ID" value="NZ_CQEM01000033.1"/>
</dbReference>
<evidence type="ECO:0000313" key="2">
    <source>
        <dbReference type="Proteomes" id="UP000040088"/>
    </source>
</evidence>